<dbReference type="EMBL" id="CP022133">
    <property type="protein sequence ID" value="ASG64802.1"/>
    <property type="molecule type" value="Genomic_DNA"/>
</dbReference>
<feature type="domain" description="Serine aminopeptidase S33" evidence="1">
    <location>
        <begin position="60"/>
        <end position="314"/>
    </location>
</feature>
<keyword evidence="3" id="KW-1185">Reference proteome</keyword>
<evidence type="ECO:0000313" key="3">
    <source>
        <dbReference type="Proteomes" id="UP000197717"/>
    </source>
</evidence>
<dbReference type="InterPro" id="IPR051044">
    <property type="entry name" value="MAG_DAG_Lipase"/>
</dbReference>
<evidence type="ECO:0000259" key="1">
    <source>
        <dbReference type="Pfam" id="PF12146"/>
    </source>
</evidence>
<dbReference type="InterPro" id="IPR022742">
    <property type="entry name" value="Hydrolase_4"/>
</dbReference>
<dbReference type="RefSeq" id="WP_088767260.1">
    <property type="nucleotide sequence ID" value="NZ_CP022133.1"/>
</dbReference>
<name>A0ABM6LQH6_9GAMM</name>
<dbReference type="InterPro" id="IPR029058">
    <property type="entry name" value="AB_hydrolase_fold"/>
</dbReference>
<dbReference type="Proteomes" id="UP000197717">
    <property type="component" value="Chromosome"/>
</dbReference>
<reference evidence="2 3" key="1">
    <citation type="submission" date="2017-06" db="EMBL/GenBank/DDBJ databases">
        <title>Complete genome sequence of Idiomarina piscisalsi strain 10PY1A isolated from soil of Soudi Arabia.</title>
        <authorList>
            <person name="Kim M.-C."/>
            <person name="Jung B.K."/>
            <person name="Budiyanto F."/>
            <person name="Nzila A."/>
            <person name="Shin J.-H."/>
        </authorList>
    </citation>
    <scope>NUCLEOTIDE SEQUENCE [LARGE SCALE GENOMIC DNA]</scope>
    <source>
        <strain evidence="2 3">10PY1A</strain>
    </source>
</reference>
<gene>
    <name evidence="2" type="ORF">CEW91_00900</name>
</gene>
<dbReference type="Gene3D" id="3.40.50.1820">
    <property type="entry name" value="alpha/beta hydrolase"/>
    <property type="match status" value="1"/>
</dbReference>
<dbReference type="Pfam" id="PF12146">
    <property type="entry name" value="Hydrolase_4"/>
    <property type="match status" value="1"/>
</dbReference>
<accession>A0ABM6LQH6</accession>
<protein>
    <submittedName>
        <fullName evidence="2">Lysophospholipase</fullName>
    </submittedName>
</protein>
<dbReference type="SUPFAM" id="SSF53474">
    <property type="entry name" value="alpha/beta-Hydrolases"/>
    <property type="match status" value="1"/>
</dbReference>
<evidence type="ECO:0000313" key="2">
    <source>
        <dbReference type="EMBL" id="ASG64802.1"/>
    </source>
</evidence>
<proteinExistence type="predicted"/>
<organism evidence="2 3">
    <name type="scientific">Idiomarina piscisalsi</name>
    <dbReference type="NCBI Taxonomy" id="1096243"/>
    <lineage>
        <taxon>Bacteria</taxon>
        <taxon>Pseudomonadati</taxon>
        <taxon>Pseudomonadota</taxon>
        <taxon>Gammaproteobacteria</taxon>
        <taxon>Alteromonadales</taxon>
        <taxon>Idiomarinaceae</taxon>
        <taxon>Idiomarina</taxon>
    </lineage>
</organism>
<dbReference type="PANTHER" id="PTHR11614">
    <property type="entry name" value="PHOSPHOLIPASE-RELATED"/>
    <property type="match status" value="1"/>
</dbReference>
<sequence>MSLNDPIKQKPADDSPDWRAFFDETIVPFWNTKVQSAYFKTEDGLTLHYAFYKHSADAPLVVISPGRIESALKYQELFWELAQYGLSVAAIDHRGQGLSDRLTSNPHQGHVEDFNDFVRDFALFSSELKTLFGGVPKTLFSHSMGGTIATLYCANYQHSYRSLILSAPMFSIETGGVPYWLAKLVVCVGARVNRWFARPWYFLGMKNYQRLAFDDNVLTQSPARYDAFRDGYDAQPELQLGGPTFNWLFEAIKASEAAQNVVNEIRIPVTLFRAGSDQVVSKTGQLAVAAKATEERFTLRTIEGAYHELMMEKDEFRAPLLRTIVEQTLPLLQQSQDPCEQ</sequence>